<dbReference type="Proteomes" id="UP000282195">
    <property type="component" value="Plasmid pRCCGE525a"/>
</dbReference>
<evidence type="ECO:0000313" key="2">
    <source>
        <dbReference type="Proteomes" id="UP000282195"/>
    </source>
</evidence>
<keyword evidence="2" id="KW-1185">Reference proteome</keyword>
<evidence type="ECO:0000313" key="1">
    <source>
        <dbReference type="EMBL" id="AYG64446.1"/>
    </source>
</evidence>
<sequence>MDPVSVILGGLTAIGATIGDTLIKDGYDALKALIVSKFGSANPGLAKCMDDYVQDPKKKAEAEKAIREAGVADDKQIVEKLAALLKQVETVKPGASGGLVGQLVAVSSNIAVAEEVHGGITFGSPPGTGN</sequence>
<dbReference type="RefSeq" id="WP_120709337.1">
    <property type="nucleotide sequence ID" value="NZ_CP032697.1"/>
</dbReference>
<gene>
    <name evidence="1" type="ORF">CCGE525_37600</name>
</gene>
<dbReference type="EMBL" id="CP032697">
    <property type="protein sequence ID" value="AYG64446.1"/>
    <property type="molecule type" value="Genomic_DNA"/>
</dbReference>
<proteinExistence type="predicted"/>
<dbReference type="KEGG" id="rjg:CCGE525_37600"/>
<accession>A0A387GAT9</accession>
<reference evidence="1 2" key="1">
    <citation type="submission" date="2018-10" db="EMBL/GenBank/DDBJ databases">
        <title>Rhizobium etli, R. leguminosarum and a new Rhizobium genospecies from Phaseolus dumosus.</title>
        <authorList>
            <person name="Ramirez-Puebla S.T."/>
            <person name="Rogel-Hernandez M.A."/>
            <person name="Guerrero G."/>
            <person name="Ormeno-Orrillo E."/>
            <person name="Martinez-Romero J.C."/>
            <person name="Negrete-Yankelevich S."/>
            <person name="Martinez-Romero E."/>
        </authorList>
    </citation>
    <scope>NUCLEOTIDE SEQUENCE [LARGE SCALE GENOMIC DNA]</scope>
    <source>
        <strain evidence="1 2">CCGE525</strain>
        <plasmid evidence="2">prccge525a</plasmid>
    </source>
</reference>
<organism evidence="1 2">
    <name type="scientific">Rhizobium jaguaris</name>
    <dbReference type="NCBI Taxonomy" id="1312183"/>
    <lineage>
        <taxon>Bacteria</taxon>
        <taxon>Pseudomonadati</taxon>
        <taxon>Pseudomonadota</taxon>
        <taxon>Alphaproteobacteria</taxon>
        <taxon>Hyphomicrobiales</taxon>
        <taxon>Rhizobiaceae</taxon>
        <taxon>Rhizobium/Agrobacterium group</taxon>
        <taxon>Rhizobium</taxon>
    </lineage>
</organism>
<name>A0A387GAT9_9HYPH</name>
<keyword evidence="1" id="KW-0614">Plasmid</keyword>
<geneLocation type="plasmid" evidence="2">
    <name>prccge525a</name>
</geneLocation>
<protein>
    <submittedName>
        <fullName evidence="1">Uncharacterized protein</fullName>
    </submittedName>
</protein>
<dbReference type="AlphaFoldDB" id="A0A387GAT9"/>